<evidence type="ECO:0000256" key="1">
    <source>
        <dbReference type="ARBA" id="ARBA00023015"/>
    </source>
</evidence>
<dbReference type="PRINTS" id="PR00455">
    <property type="entry name" value="HTHTETR"/>
</dbReference>
<dbReference type="InterPro" id="IPR050109">
    <property type="entry name" value="HTH-type_TetR-like_transc_reg"/>
</dbReference>
<comment type="caution">
    <text evidence="6">The sequence shown here is derived from an EMBL/GenBank/DDBJ whole genome shotgun (WGS) entry which is preliminary data.</text>
</comment>
<dbReference type="Pfam" id="PF00440">
    <property type="entry name" value="TetR_N"/>
    <property type="match status" value="1"/>
</dbReference>
<accession>A0ABT2J9T0</accession>
<organism evidence="6 7">
    <name type="scientific">Actinophytocola gossypii</name>
    <dbReference type="NCBI Taxonomy" id="2812003"/>
    <lineage>
        <taxon>Bacteria</taxon>
        <taxon>Bacillati</taxon>
        <taxon>Actinomycetota</taxon>
        <taxon>Actinomycetes</taxon>
        <taxon>Pseudonocardiales</taxon>
        <taxon>Pseudonocardiaceae</taxon>
    </lineage>
</organism>
<dbReference type="EMBL" id="JAFFZE010000012">
    <property type="protein sequence ID" value="MCT2584200.1"/>
    <property type="molecule type" value="Genomic_DNA"/>
</dbReference>
<dbReference type="PANTHER" id="PTHR30055:SF234">
    <property type="entry name" value="HTH-TYPE TRANSCRIPTIONAL REGULATOR BETI"/>
    <property type="match status" value="1"/>
</dbReference>
<sequence>MDPKAPMRDRIVTAALECMRERGVGGTTTRSVARRAGVSEGSIYNHFANRSELIVEAFGLATEAIRGRARELEHLVGTGSVEENLVTLMAAVIDFFREIAPIVGSIVGDPELRSWFTEGKVPGQEGGPLTPLTGVVEVSGYLEHEHEAGRLPGRGPWVVCASMIIGACLHYVYLELLSPAGIAGLRPDDETSPLAHSRAVVRALFDAHQEPGHRRGRS</sequence>
<keyword evidence="7" id="KW-1185">Reference proteome</keyword>
<dbReference type="InterPro" id="IPR001647">
    <property type="entry name" value="HTH_TetR"/>
</dbReference>
<dbReference type="RefSeq" id="WP_260191609.1">
    <property type="nucleotide sequence ID" value="NZ_JAFFZE010000012.1"/>
</dbReference>
<keyword evidence="2 4" id="KW-0238">DNA-binding</keyword>
<gene>
    <name evidence="6" type="ORF">JT362_13835</name>
</gene>
<name>A0ABT2J9T0_9PSEU</name>
<dbReference type="Gene3D" id="1.10.357.10">
    <property type="entry name" value="Tetracycline Repressor, domain 2"/>
    <property type="match status" value="1"/>
</dbReference>
<feature type="domain" description="HTH tetR-type" evidence="5">
    <location>
        <begin position="5"/>
        <end position="65"/>
    </location>
</feature>
<keyword evidence="3" id="KW-0804">Transcription</keyword>
<protein>
    <submittedName>
        <fullName evidence="6">TetR/AcrR family transcriptional regulator</fullName>
    </submittedName>
</protein>
<evidence type="ECO:0000256" key="2">
    <source>
        <dbReference type="ARBA" id="ARBA00023125"/>
    </source>
</evidence>
<reference evidence="6 7" key="1">
    <citation type="submission" date="2021-02" db="EMBL/GenBank/DDBJ databases">
        <title>Actinophytocola xerophila sp. nov., isolated from soil of cotton cropping field.</title>
        <authorList>
            <person name="Huang R."/>
            <person name="Chen X."/>
            <person name="Ge X."/>
            <person name="Liu W."/>
        </authorList>
    </citation>
    <scope>NUCLEOTIDE SEQUENCE [LARGE SCALE GENOMIC DNA]</scope>
    <source>
        <strain evidence="6 7">S1-96</strain>
    </source>
</reference>
<evidence type="ECO:0000313" key="7">
    <source>
        <dbReference type="Proteomes" id="UP001156441"/>
    </source>
</evidence>
<feature type="DNA-binding region" description="H-T-H motif" evidence="4">
    <location>
        <begin position="28"/>
        <end position="47"/>
    </location>
</feature>
<dbReference type="PROSITE" id="PS50977">
    <property type="entry name" value="HTH_TETR_2"/>
    <property type="match status" value="1"/>
</dbReference>
<proteinExistence type="predicted"/>
<dbReference type="SUPFAM" id="SSF46689">
    <property type="entry name" value="Homeodomain-like"/>
    <property type="match status" value="1"/>
</dbReference>
<dbReference type="PANTHER" id="PTHR30055">
    <property type="entry name" value="HTH-TYPE TRANSCRIPTIONAL REGULATOR RUTR"/>
    <property type="match status" value="1"/>
</dbReference>
<keyword evidence="1" id="KW-0805">Transcription regulation</keyword>
<evidence type="ECO:0000256" key="4">
    <source>
        <dbReference type="PROSITE-ProRule" id="PRU00335"/>
    </source>
</evidence>
<dbReference type="Gene3D" id="1.10.10.60">
    <property type="entry name" value="Homeodomain-like"/>
    <property type="match status" value="1"/>
</dbReference>
<dbReference type="InterPro" id="IPR009057">
    <property type="entry name" value="Homeodomain-like_sf"/>
</dbReference>
<evidence type="ECO:0000313" key="6">
    <source>
        <dbReference type="EMBL" id="MCT2584200.1"/>
    </source>
</evidence>
<evidence type="ECO:0000259" key="5">
    <source>
        <dbReference type="PROSITE" id="PS50977"/>
    </source>
</evidence>
<dbReference type="Proteomes" id="UP001156441">
    <property type="component" value="Unassembled WGS sequence"/>
</dbReference>
<evidence type="ECO:0000256" key="3">
    <source>
        <dbReference type="ARBA" id="ARBA00023163"/>
    </source>
</evidence>